<feature type="transmembrane region" description="Helical" evidence="4">
    <location>
        <begin position="406"/>
        <end position="430"/>
    </location>
</feature>
<gene>
    <name evidence="6" type="ORF">NC799_11625</name>
</gene>
<dbReference type="CDD" id="cd06423">
    <property type="entry name" value="CESA_like"/>
    <property type="match status" value="1"/>
</dbReference>
<dbReference type="PANTHER" id="PTHR43630">
    <property type="entry name" value="POLY-BETA-1,6-N-ACETYL-D-GLUCOSAMINE SYNTHASE"/>
    <property type="match status" value="1"/>
</dbReference>
<keyword evidence="4" id="KW-0472">Membrane</keyword>
<keyword evidence="3" id="KW-0808">Transferase</keyword>
<keyword evidence="7" id="KW-1185">Reference proteome</keyword>
<dbReference type="InterPro" id="IPR029044">
    <property type="entry name" value="Nucleotide-diphossugar_trans"/>
</dbReference>
<accession>A0A9X3WFL2</accession>
<organism evidence="6 7">
    <name type="scientific">Aquibacillus salsiterrae</name>
    <dbReference type="NCBI Taxonomy" id="2950439"/>
    <lineage>
        <taxon>Bacteria</taxon>
        <taxon>Bacillati</taxon>
        <taxon>Bacillota</taxon>
        <taxon>Bacilli</taxon>
        <taxon>Bacillales</taxon>
        <taxon>Bacillaceae</taxon>
        <taxon>Aquibacillus</taxon>
    </lineage>
</organism>
<evidence type="ECO:0000256" key="3">
    <source>
        <dbReference type="ARBA" id="ARBA00022679"/>
    </source>
</evidence>
<evidence type="ECO:0000256" key="4">
    <source>
        <dbReference type="SAM" id="Phobius"/>
    </source>
</evidence>
<evidence type="ECO:0000313" key="7">
    <source>
        <dbReference type="Proteomes" id="UP001145069"/>
    </source>
</evidence>
<dbReference type="AlphaFoldDB" id="A0A9X3WFL2"/>
<dbReference type="Proteomes" id="UP001145069">
    <property type="component" value="Unassembled WGS sequence"/>
</dbReference>
<dbReference type="Gene3D" id="3.90.550.10">
    <property type="entry name" value="Spore Coat Polysaccharide Biosynthesis Protein SpsA, Chain A"/>
    <property type="match status" value="1"/>
</dbReference>
<keyword evidence="2" id="KW-0328">Glycosyltransferase</keyword>
<keyword evidence="4" id="KW-1133">Transmembrane helix</keyword>
<dbReference type="RefSeq" id="WP_272446616.1">
    <property type="nucleotide sequence ID" value="NZ_JAMQKC010000010.1"/>
</dbReference>
<evidence type="ECO:0000313" key="6">
    <source>
        <dbReference type="EMBL" id="MDC3417546.1"/>
    </source>
</evidence>
<dbReference type="PANTHER" id="PTHR43630:SF1">
    <property type="entry name" value="POLY-BETA-1,6-N-ACETYL-D-GLUCOSAMINE SYNTHASE"/>
    <property type="match status" value="1"/>
</dbReference>
<dbReference type="Pfam" id="PF00535">
    <property type="entry name" value="Glycos_transf_2"/>
    <property type="match status" value="1"/>
</dbReference>
<comment type="caution">
    <text evidence="6">The sequence shown here is derived from an EMBL/GenBank/DDBJ whole genome shotgun (WGS) entry which is preliminary data.</text>
</comment>
<name>A0A9X3WFL2_9BACI</name>
<feature type="transmembrane region" description="Helical" evidence="4">
    <location>
        <begin position="363"/>
        <end position="386"/>
    </location>
</feature>
<proteinExistence type="inferred from homology"/>
<feature type="transmembrane region" description="Helical" evidence="4">
    <location>
        <begin position="329"/>
        <end position="356"/>
    </location>
</feature>
<dbReference type="SUPFAM" id="SSF53448">
    <property type="entry name" value="Nucleotide-diphospho-sugar transferases"/>
    <property type="match status" value="1"/>
</dbReference>
<feature type="domain" description="Glycosyltransferase 2-like" evidence="5">
    <location>
        <begin position="46"/>
        <end position="230"/>
    </location>
</feature>
<dbReference type="GO" id="GO:0016757">
    <property type="term" value="F:glycosyltransferase activity"/>
    <property type="evidence" value="ECO:0007669"/>
    <property type="project" value="UniProtKB-KW"/>
</dbReference>
<sequence length="448" mass="51511">MFFLVLTLLPVLLCTGFPFFHMLNALPVLIKKDYVSIIIRKNRSISILVPCFNEEDMLQTAIIGMKKIGYENFEIIYINDGSTDGTLSLLQESLDLKKVNRSARNRIAYKQVKGFYHSRRYSNVFVVDKENGGKADALNAGIDYAKNELVLTLDADSILEPDALQMINRGFQDRSVIAAGGMVHVLQGRKKFSTPSSVSLKLKHILRFQILEYLKGFYIYKASLARVKALAIISGSFGVFDRRLLLELGGYRDTVGEDIDITLRFQTYLLSNPTKRILFIPEAVSYTECPETWRGLFIQRIRWQKAFVDCAIHYHKILLKTVFNRSLSFFFTVDAFFVGTFFTYVVVFYLLLLIIFPNPHSIIIILTYLIALIVFNLLYTIIALYITSKYGTTFRGLDKIRLLETIALDLIVYRFVLMFFIIAGTIAYFLNKEGWKKVARTGRDYENR</sequence>
<dbReference type="EMBL" id="JAMQKC010000010">
    <property type="protein sequence ID" value="MDC3417546.1"/>
    <property type="molecule type" value="Genomic_DNA"/>
</dbReference>
<comment type="similarity">
    <text evidence="1">Belongs to the glycosyltransferase 2 family.</text>
</comment>
<evidence type="ECO:0000256" key="2">
    <source>
        <dbReference type="ARBA" id="ARBA00022676"/>
    </source>
</evidence>
<evidence type="ECO:0000259" key="5">
    <source>
        <dbReference type="Pfam" id="PF00535"/>
    </source>
</evidence>
<protein>
    <submittedName>
        <fullName evidence="6">Glycosyltransferase family 2 protein</fullName>
    </submittedName>
</protein>
<reference evidence="6" key="1">
    <citation type="submission" date="2022-06" db="EMBL/GenBank/DDBJ databases">
        <title>Aquibacillus sp. a new bacterium isolated from soil saline samples.</title>
        <authorList>
            <person name="Galisteo C."/>
            <person name="De La Haba R."/>
            <person name="Sanchez-Porro C."/>
            <person name="Ventosa A."/>
        </authorList>
    </citation>
    <scope>NUCLEOTIDE SEQUENCE</scope>
    <source>
        <strain evidence="6">3ASR75-54</strain>
    </source>
</reference>
<keyword evidence="4" id="KW-0812">Transmembrane</keyword>
<evidence type="ECO:0000256" key="1">
    <source>
        <dbReference type="ARBA" id="ARBA00006739"/>
    </source>
</evidence>
<dbReference type="InterPro" id="IPR001173">
    <property type="entry name" value="Glyco_trans_2-like"/>
</dbReference>